<dbReference type="InterPro" id="IPR001763">
    <property type="entry name" value="Rhodanese-like_dom"/>
</dbReference>
<evidence type="ECO:0000313" key="2">
    <source>
        <dbReference type="EMBL" id="ATX79168.1"/>
    </source>
</evidence>
<reference evidence="2 3" key="1">
    <citation type="submission" date="2016-12" db="EMBL/GenBank/DDBJ databases">
        <title>Isolation and genomic insights into novel planktonic Zetaproteobacteria from stratified waters of the Chesapeake Bay.</title>
        <authorList>
            <person name="McAllister S.M."/>
            <person name="Kato S."/>
            <person name="Chan C.S."/>
            <person name="Chiu B.K."/>
            <person name="Field E.K."/>
        </authorList>
    </citation>
    <scope>NUCLEOTIDE SEQUENCE [LARGE SCALE GENOMIC DNA]</scope>
    <source>
        <strain evidence="2 3">CP-5</strain>
    </source>
</reference>
<proteinExistence type="predicted"/>
<feature type="domain" description="Rhodanese" evidence="1">
    <location>
        <begin position="29"/>
        <end position="126"/>
    </location>
</feature>
<name>A0A2K8KWD7_MARES</name>
<gene>
    <name evidence="2" type="ORF">Ga0123461_0744</name>
</gene>
<organism evidence="2 3">
    <name type="scientific">Mariprofundus aestuarium</name>
    <dbReference type="NCBI Taxonomy" id="1921086"/>
    <lineage>
        <taxon>Bacteria</taxon>
        <taxon>Pseudomonadati</taxon>
        <taxon>Pseudomonadota</taxon>
        <taxon>Candidatius Mariprofundia</taxon>
        <taxon>Mariprofundales</taxon>
        <taxon>Mariprofundaceae</taxon>
        <taxon>Mariprofundus</taxon>
    </lineage>
</organism>
<evidence type="ECO:0000313" key="3">
    <source>
        <dbReference type="Proteomes" id="UP000231701"/>
    </source>
</evidence>
<protein>
    <submittedName>
        <fullName evidence="2">Rhodanese-related sulfurtransferase</fullName>
    </submittedName>
</protein>
<dbReference type="AlphaFoldDB" id="A0A2K8KWD7"/>
<dbReference type="PROSITE" id="PS50206">
    <property type="entry name" value="RHODANESE_3"/>
    <property type="match status" value="1"/>
</dbReference>
<dbReference type="Proteomes" id="UP000231701">
    <property type="component" value="Chromosome"/>
</dbReference>
<dbReference type="OrthoDB" id="9791096at2"/>
<dbReference type="GO" id="GO:0004792">
    <property type="term" value="F:thiosulfate-cyanide sulfurtransferase activity"/>
    <property type="evidence" value="ECO:0007669"/>
    <property type="project" value="TreeGrafter"/>
</dbReference>
<dbReference type="Gene3D" id="3.40.250.10">
    <property type="entry name" value="Rhodanese-like domain"/>
    <property type="match status" value="1"/>
</dbReference>
<dbReference type="EMBL" id="CP018799">
    <property type="protein sequence ID" value="ATX79168.1"/>
    <property type="molecule type" value="Genomic_DNA"/>
</dbReference>
<keyword evidence="2" id="KW-0808">Transferase</keyword>
<dbReference type="PANTHER" id="PTHR44086">
    <property type="entry name" value="THIOSULFATE SULFURTRANSFERASE RDL2, MITOCHONDRIAL-RELATED"/>
    <property type="match status" value="1"/>
</dbReference>
<sequence>MAKGLMDFAAEARTKVEEISTDEVVALTRGGNVLLLDVREPGEVREGHLSGAVNVPRGLLEAKADLSYPHREPCLENREQCLVVYCASGVRSLLAAATLQEMGFADVKSMAGGFTAWQTEGKDVTSESW</sequence>
<dbReference type="KEGG" id="maes:Ga0123461_0744"/>
<dbReference type="PANTHER" id="PTHR44086:SF13">
    <property type="entry name" value="THIOSULFATE SULFURTRANSFERASE PSPE"/>
    <property type="match status" value="1"/>
</dbReference>
<dbReference type="SMART" id="SM00450">
    <property type="entry name" value="RHOD"/>
    <property type="match status" value="1"/>
</dbReference>
<dbReference type="InterPro" id="IPR036873">
    <property type="entry name" value="Rhodanese-like_dom_sf"/>
</dbReference>
<accession>A0A2K8KWD7</accession>
<evidence type="ECO:0000259" key="1">
    <source>
        <dbReference type="PROSITE" id="PS50206"/>
    </source>
</evidence>
<dbReference type="SUPFAM" id="SSF52821">
    <property type="entry name" value="Rhodanese/Cell cycle control phosphatase"/>
    <property type="match status" value="1"/>
</dbReference>
<dbReference type="Pfam" id="PF00581">
    <property type="entry name" value="Rhodanese"/>
    <property type="match status" value="1"/>
</dbReference>
<dbReference type="RefSeq" id="WP_100277095.1">
    <property type="nucleotide sequence ID" value="NZ_CP018799.1"/>
</dbReference>
<keyword evidence="3" id="KW-1185">Reference proteome</keyword>